<sequence length="212" mass="21066">LARADPVPSEPGPGEIFNEGANCHVAWTPDPTGLWKVTNIELMTGSNTNMVHLTTVATVDSTGTTTSFDYPCPAVTINSDIYFYQFTSPAAPNRTWTTRFTIAGTNGETVAPPNAVEPNGQAVPWGNGALTDPSTATAAPSYLTGGSSSSAPASSGSASVSAAPSSSSAPVPSVAPSSSTSGFATVSSTPSATASSSPDSTAANSTTSGAAQ</sequence>
<organism evidence="1 2">
    <name type="scientific">Auriscalpium vulgare</name>
    <dbReference type="NCBI Taxonomy" id="40419"/>
    <lineage>
        <taxon>Eukaryota</taxon>
        <taxon>Fungi</taxon>
        <taxon>Dikarya</taxon>
        <taxon>Basidiomycota</taxon>
        <taxon>Agaricomycotina</taxon>
        <taxon>Agaricomycetes</taxon>
        <taxon>Russulales</taxon>
        <taxon>Auriscalpiaceae</taxon>
        <taxon>Auriscalpium</taxon>
    </lineage>
</organism>
<reference evidence="1" key="2">
    <citation type="journal article" date="2022" name="New Phytol.">
        <title>Evolutionary transition to the ectomycorrhizal habit in the genomes of a hyperdiverse lineage of mushroom-forming fungi.</title>
        <authorList>
            <person name="Looney B."/>
            <person name="Miyauchi S."/>
            <person name="Morin E."/>
            <person name="Drula E."/>
            <person name="Courty P.E."/>
            <person name="Kohler A."/>
            <person name="Kuo A."/>
            <person name="LaButti K."/>
            <person name="Pangilinan J."/>
            <person name="Lipzen A."/>
            <person name="Riley R."/>
            <person name="Andreopoulos W."/>
            <person name="He G."/>
            <person name="Johnson J."/>
            <person name="Nolan M."/>
            <person name="Tritt A."/>
            <person name="Barry K.W."/>
            <person name="Grigoriev I.V."/>
            <person name="Nagy L.G."/>
            <person name="Hibbett D."/>
            <person name="Henrissat B."/>
            <person name="Matheny P.B."/>
            <person name="Labbe J."/>
            <person name="Martin F.M."/>
        </authorList>
    </citation>
    <scope>NUCLEOTIDE SEQUENCE</scope>
    <source>
        <strain evidence="1">FP105234-sp</strain>
    </source>
</reference>
<evidence type="ECO:0000313" key="2">
    <source>
        <dbReference type="Proteomes" id="UP000814033"/>
    </source>
</evidence>
<evidence type="ECO:0000313" key="1">
    <source>
        <dbReference type="EMBL" id="KAI0047397.1"/>
    </source>
</evidence>
<proteinExistence type="predicted"/>
<gene>
    <name evidence="1" type="ORF">FA95DRAFT_1472117</name>
</gene>
<dbReference type="Proteomes" id="UP000814033">
    <property type="component" value="Unassembled WGS sequence"/>
</dbReference>
<comment type="caution">
    <text evidence="1">The sequence shown here is derived from an EMBL/GenBank/DDBJ whole genome shotgun (WGS) entry which is preliminary data.</text>
</comment>
<name>A0ACB8RU67_9AGAM</name>
<dbReference type="EMBL" id="MU275905">
    <property type="protein sequence ID" value="KAI0047397.1"/>
    <property type="molecule type" value="Genomic_DNA"/>
</dbReference>
<accession>A0ACB8RU67</accession>
<reference evidence="1" key="1">
    <citation type="submission" date="2021-02" db="EMBL/GenBank/DDBJ databases">
        <authorList>
            <consortium name="DOE Joint Genome Institute"/>
            <person name="Ahrendt S."/>
            <person name="Looney B.P."/>
            <person name="Miyauchi S."/>
            <person name="Morin E."/>
            <person name="Drula E."/>
            <person name="Courty P.E."/>
            <person name="Chicoki N."/>
            <person name="Fauchery L."/>
            <person name="Kohler A."/>
            <person name="Kuo A."/>
            <person name="Labutti K."/>
            <person name="Pangilinan J."/>
            <person name="Lipzen A."/>
            <person name="Riley R."/>
            <person name="Andreopoulos W."/>
            <person name="He G."/>
            <person name="Johnson J."/>
            <person name="Barry K.W."/>
            <person name="Grigoriev I.V."/>
            <person name="Nagy L."/>
            <person name="Hibbett D."/>
            <person name="Henrissat B."/>
            <person name="Matheny P.B."/>
            <person name="Labbe J."/>
            <person name="Martin F."/>
        </authorList>
    </citation>
    <scope>NUCLEOTIDE SEQUENCE</scope>
    <source>
        <strain evidence="1">FP105234-sp</strain>
    </source>
</reference>
<feature type="non-terminal residue" evidence="1">
    <location>
        <position position="1"/>
    </location>
</feature>
<feature type="non-terminal residue" evidence="1">
    <location>
        <position position="212"/>
    </location>
</feature>
<keyword evidence="2" id="KW-1185">Reference proteome</keyword>
<protein>
    <submittedName>
        <fullName evidence="1">Uncharacterized protein</fullName>
    </submittedName>
</protein>